<dbReference type="SUPFAM" id="SSF48179">
    <property type="entry name" value="6-phosphogluconate dehydrogenase C-terminal domain-like"/>
    <property type="match status" value="1"/>
</dbReference>
<evidence type="ECO:0008006" key="5">
    <source>
        <dbReference type="Google" id="ProtNLM"/>
    </source>
</evidence>
<dbReference type="EMBL" id="LAZR01000901">
    <property type="protein sequence ID" value="KKN55067.1"/>
    <property type="molecule type" value="Genomic_DNA"/>
</dbReference>
<dbReference type="PANTHER" id="PTHR48075">
    <property type="entry name" value="3-HYDROXYACYL-COA DEHYDROGENASE FAMILY PROTEIN"/>
    <property type="match status" value="1"/>
</dbReference>
<dbReference type="Pfam" id="PF00725">
    <property type="entry name" value="3HCDH"/>
    <property type="match status" value="1"/>
</dbReference>
<evidence type="ECO:0000259" key="2">
    <source>
        <dbReference type="Pfam" id="PF00725"/>
    </source>
</evidence>
<reference evidence="4" key="1">
    <citation type="journal article" date="2015" name="Nature">
        <title>Complex archaea that bridge the gap between prokaryotes and eukaryotes.</title>
        <authorList>
            <person name="Spang A."/>
            <person name="Saw J.H."/>
            <person name="Jorgensen S.L."/>
            <person name="Zaremba-Niedzwiedzka K."/>
            <person name="Martijn J."/>
            <person name="Lind A.E."/>
            <person name="van Eijk R."/>
            <person name="Schleper C."/>
            <person name="Guy L."/>
            <person name="Ettema T.J."/>
        </authorList>
    </citation>
    <scope>NUCLEOTIDE SEQUENCE</scope>
</reference>
<dbReference type="AlphaFoldDB" id="A0A0F9RYP8"/>
<evidence type="ECO:0000259" key="3">
    <source>
        <dbReference type="Pfam" id="PF02737"/>
    </source>
</evidence>
<feature type="domain" description="3-hydroxyacyl-CoA dehydrogenase C-terminal" evidence="2">
    <location>
        <begin position="264"/>
        <end position="318"/>
    </location>
</feature>
<evidence type="ECO:0000256" key="1">
    <source>
        <dbReference type="ARBA" id="ARBA00023002"/>
    </source>
</evidence>
<dbReference type="InterPro" id="IPR008927">
    <property type="entry name" value="6-PGluconate_DH-like_C_sf"/>
</dbReference>
<proteinExistence type="predicted"/>
<name>A0A0F9RYP8_9ZZZZ</name>
<dbReference type="PANTHER" id="PTHR48075:SF5">
    <property type="entry name" value="3-HYDROXYBUTYRYL-COA DEHYDROGENASE"/>
    <property type="match status" value="1"/>
</dbReference>
<accession>A0A0F9RYP8</accession>
<dbReference type="Pfam" id="PF02737">
    <property type="entry name" value="3HCDH_N"/>
    <property type="match status" value="1"/>
</dbReference>
<dbReference type="Gene3D" id="1.10.1040.50">
    <property type="match status" value="1"/>
</dbReference>
<dbReference type="GO" id="GO:0070403">
    <property type="term" value="F:NAD+ binding"/>
    <property type="evidence" value="ECO:0007669"/>
    <property type="project" value="InterPro"/>
</dbReference>
<sequence length="425" mass="47938">MVDIDNIKNVAIIGGGIMGSGIAQIALLTGYEKVTVIDLSSEILEKSRKLLQKRIEALESAEKCKEFFASNEMLKNLDFKKKLESFESVGIVANKVDTKTIMNRLYTETEISKGVKDADFVIEAVTEKLELKQGIFKQLGEFTPPQAILASNTSSMSITKIAKDSKRPEKVIGCHFHTFFPITGMLIEITPGEKSSEESLVIGHQIAQRFPCLAGKRFTVCLEKEFDGLIANRISLPVQIYFDWLVDYANNNGFTLEQLGVLQMAFQIADLVGIDTIYNIMEYFEKYVSPDFAPGKHMEKLIKSGRLGKKVGKGYYDWNEDGSIRNPLSIDENALKFLEKHLKEEIFLAIQFNEACRVLEAGVVKSYRLIDKVIFKGTFSPGPFKTGKNNYKEWTKLLYKLAEETGKSYLKPCEMMESGKFLTLR</sequence>
<dbReference type="SUPFAM" id="SSF51735">
    <property type="entry name" value="NAD(P)-binding Rossmann-fold domains"/>
    <property type="match status" value="1"/>
</dbReference>
<dbReference type="InterPro" id="IPR036291">
    <property type="entry name" value="NAD(P)-bd_dom_sf"/>
</dbReference>
<keyword evidence="1" id="KW-0560">Oxidoreductase</keyword>
<dbReference type="InterPro" id="IPR006108">
    <property type="entry name" value="3HC_DH_C"/>
</dbReference>
<gene>
    <name evidence="4" type="ORF">LCGC14_0585880</name>
</gene>
<dbReference type="GO" id="GO:0006631">
    <property type="term" value="P:fatty acid metabolic process"/>
    <property type="evidence" value="ECO:0007669"/>
    <property type="project" value="InterPro"/>
</dbReference>
<dbReference type="GO" id="GO:0016616">
    <property type="term" value="F:oxidoreductase activity, acting on the CH-OH group of donors, NAD or NADP as acceptor"/>
    <property type="evidence" value="ECO:0007669"/>
    <property type="project" value="InterPro"/>
</dbReference>
<dbReference type="Gene3D" id="3.40.50.720">
    <property type="entry name" value="NAD(P)-binding Rossmann-like Domain"/>
    <property type="match status" value="1"/>
</dbReference>
<feature type="domain" description="3-hydroxyacyl-CoA dehydrogenase NAD binding" evidence="3">
    <location>
        <begin position="9"/>
        <end position="208"/>
    </location>
</feature>
<evidence type="ECO:0000313" key="4">
    <source>
        <dbReference type="EMBL" id="KKN55067.1"/>
    </source>
</evidence>
<organism evidence="4">
    <name type="scientific">marine sediment metagenome</name>
    <dbReference type="NCBI Taxonomy" id="412755"/>
    <lineage>
        <taxon>unclassified sequences</taxon>
        <taxon>metagenomes</taxon>
        <taxon>ecological metagenomes</taxon>
    </lineage>
</organism>
<dbReference type="InterPro" id="IPR006176">
    <property type="entry name" value="3-OHacyl-CoA_DH_NAD-bd"/>
</dbReference>
<protein>
    <recommendedName>
        <fullName evidence="5">3-hydroxyacyl-CoA dehydrogenase NAD binding domain-containing protein</fullName>
    </recommendedName>
</protein>
<comment type="caution">
    <text evidence="4">The sequence shown here is derived from an EMBL/GenBank/DDBJ whole genome shotgun (WGS) entry which is preliminary data.</text>
</comment>